<sequence length="232" mass="26349">MHHHHLELPPLLGPLYLLLQPPPWLSLQCRQHVLSLPASHLFDSFYFCDPLRTLVPWCKTIKQLCIVLYYPCSSVTHRYSVGPFLVRVHLYVPLWSHTPTSKAQVSQKLRPVQNVCIREACPHKRYLLESHLQLFPSIVWHYASGTHMRGPKAFSCALSCAPSCVFSTLALCALSLRLSLQPFLHLSSGLSYTFPMALPTAFLTAFPTPFLQPFLWPSLWPFLGFSLAESPT</sequence>
<reference evidence="1 2" key="1">
    <citation type="submission" date="2017-04" db="EMBL/GenBank/DDBJ databases">
        <title>Genome Sequence of the Model Brown-Rot Fungus Postia placenta SB12.</title>
        <authorList>
            <consortium name="DOE Joint Genome Institute"/>
            <person name="Gaskell J."/>
            <person name="Kersten P."/>
            <person name="Larrondo L.F."/>
            <person name="Canessa P."/>
            <person name="Martinez D."/>
            <person name="Hibbett D."/>
            <person name="Schmoll M."/>
            <person name="Kubicek C.P."/>
            <person name="Martinez A.T."/>
            <person name="Yadav J."/>
            <person name="Master E."/>
            <person name="Magnuson J.K."/>
            <person name="James T."/>
            <person name="Yaver D."/>
            <person name="Berka R."/>
            <person name="Labutti K."/>
            <person name="Lipzen A."/>
            <person name="Aerts A."/>
            <person name="Barry K."/>
            <person name="Henrissat B."/>
            <person name="Blanchette R."/>
            <person name="Grigoriev I."/>
            <person name="Cullen D."/>
        </authorList>
    </citation>
    <scope>NUCLEOTIDE SEQUENCE [LARGE SCALE GENOMIC DNA]</scope>
    <source>
        <strain evidence="1 2">MAD-698-R-SB12</strain>
    </source>
</reference>
<evidence type="ECO:0000313" key="2">
    <source>
        <dbReference type="Proteomes" id="UP000194127"/>
    </source>
</evidence>
<gene>
    <name evidence="1" type="ORF">POSPLADRAFT_1133013</name>
</gene>
<dbReference type="RefSeq" id="XP_024343562.1">
    <property type="nucleotide sequence ID" value="XM_024484288.1"/>
</dbReference>
<dbReference type="AlphaFoldDB" id="A0A1X6NDR1"/>
<dbReference type="EMBL" id="KZ110592">
    <property type="protein sequence ID" value="OSX66768.1"/>
    <property type="molecule type" value="Genomic_DNA"/>
</dbReference>
<proteinExistence type="predicted"/>
<organism evidence="1 2">
    <name type="scientific">Postia placenta MAD-698-R-SB12</name>
    <dbReference type="NCBI Taxonomy" id="670580"/>
    <lineage>
        <taxon>Eukaryota</taxon>
        <taxon>Fungi</taxon>
        <taxon>Dikarya</taxon>
        <taxon>Basidiomycota</taxon>
        <taxon>Agaricomycotina</taxon>
        <taxon>Agaricomycetes</taxon>
        <taxon>Polyporales</taxon>
        <taxon>Adustoporiaceae</taxon>
        <taxon>Rhodonia</taxon>
    </lineage>
</organism>
<keyword evidence="2" id="KW-1185">Reference proteome</keyword>
<accession>A0A1X6NDR1</accession>
<dbReference type="Proteomes" id="UP000194127">
    <property type="component" value="Unassembled WGS sequence"/>
</dbReference>
<evidence type="ECO:0000313" key="1">
    <source>
        <dbReference type="EMBL" id="OSX66768.1"/>
    </source>
</evidence>
<dbReference type="GeneID" id="36329237"/>
<protein>
    <submittedName>
        <fullName evidence="1">Uncharacterized protein</fullName>
    </submittedName>
</protein>
<name>A0A1X6NDR1_9APHY</name>